<evidence type="ECO:0000313" key="3">
    <source>
        <dbReference type="Proteomes" id="UP000660131"/>
    </source>
</evidence>
<reference evidence="2 3" key="1">
    <citation type="submission" date="2020-08" db="EMBL/GenBank/DDBJ databases">
        <title>Putative novel bacterial strains isolated from necrotic wheat leaf tissues caused by Xanthomonas translucens.</title>
        <authorList>
            <person name="Tambong J.T."/>
        </authorList>
    </citation>
    <scope>NUCLEOTIDE SEQUENCE [LARGE SCALE GENOMIC DNA]</scope>
    <source>
        <strain evidence="2 3">DOAB 1067</strain>
    </source>
</reference>
<dbReference type="Pfam" id="PF13560">
    <property type="entry name" value="HTH_31"/>
    <property type="match status" value="1"/>
</dbReference>
<feature type="domain" description="HTH cro/C1-type" evidence="1">
    <location>
        <begin position="11"/>
        <end position="65"/>
    </location>
</feature>
<dbReference type="EMBL" id="JACONV010000026">
    <property type="protein sequence ID" value="MBC3957699.1"/>
    <property type="molecule type" value="Genomic_DNA"/>
</dbReference>
<dbReference type="InterPro" id="IPR010982">
    <property type="entry name" value="Lambda_DNA-bd_dom_sf"/>
</dbReference>
<accession>A0ABR7BKH5</accession>
<dbReference type="RefSeq" id="WP_187519792.1">
    <property type="nucleotide sequence ID" value="NZ_JACONV010000026.1"/>
</dbReference>
<dbReference type="Gene3D" id="1.10.260.40">
    <property type="entry name" value="lambda repressor-like DNA-binding domains"/>
    <property type="match status" value="1"/>
</dbReference>
<dbReference type="Proteomes" id="UP000660131">
    <property type="component" value="Unassembled WGS sequence"/>
</dbReference>
<dbReference type="InterPro" id="IPR001387">
    <property type="entry name" value="Cro/C1-type_HTH"/>
</dbReference>
<evidence type="ECO:0000313" key="2">
    <source>
        <dbReference type="EMBL" id="MBC3957699.1"/>
    </source>
</evidence>
<dbReference type="SUPFAM" id="SSF47413">
    <property type="entry name" value="lambda repressor-like DNA-binding domains"/>
    <property type="match status" value="1"/>
</dbReference>
<proteinExistence type="predicted"/>
<evidence type="ECO:0000259" key="1">
    <source>
        <dbReference type="PROSITE" id="PS50943"/>
    </source>
</evidence>
<dbReference type="SMART" id="SM00530">
    <property type="entry name" value="HTH_XRE"/>
    <property type="match status" value="1"/>
</dbReference>
<sequence length="116" mass="12809">MHSSEEIGSRLREERMRCGLTQDQAAQAAGVAKRTQANYEAGSSDAPALYLSTVLSELGFDIMYILSGVRTTLGSGDLSEVEDEMIHQYRIIPEYDQHAIRRFLKAMADDVKAPTG</sequence>
<organism evidence="2 3">
    <name type="scientific">Pseudomonas triticifolii</name>
    <dbReference type="NCBI Taxonomy" id="2762592"/>
    <lineage>
        <taxon>Bacteria</taxon>
        <taxon>Pseudomonadati</taxon>
        <taxon>Pseudomonadota</taxon>
        <taxon>Gammaproteobacteria</taxon>
        <taxon>Pseudomonadales</taxon>
        <taxon>Pseudomonadaceae</taxon>
        <taxon>Pseudomonas</taxon>
    </lineage>
</organism>
<name>A0ABR7BKH5_9PSED</name>
<protein>
    <submittedName>
        <fullName evidence="2">Helix-turn-helix transcriptional regulator</fullName>
    </submittedName>
</protein>
<dbReference type="CDD" id="cd00093">
    <property type="entry name" value="HTH_XRE"/>
    <property type="match status" value="1"/>
</dbReference>
<keyword evidence="3" id="KW-1185">Reference proteome</keyword>
<dbReference type="PROSITE" id="PS50943">
    <property type="entry name" value="HTH_CROC1"/>
    <property type="match status" value="1"/>
</dbReference>
<comment type="caution">
    <text evidence="2">The sequence shown here is derived from an EMBL/GenBank/DDBJ whole genome shotgun (WGS) entry which is preliminary data.</text>
</comment>
<gene>
    <name evidence="2" type="ORF">H8S56_22090</name>
</gene>